<gene>
    <name evidence="1" type="ORF">AVEN_92443_1</name>
</gene>
<evidence type="ECO:0000313" key="1">
    <source>
        <dbReference type="EMBL" id="GBL79213.1"/>
    </source>
</evidence>
<comment type="caution">
    <text evidence="1">The sequence shown here is derived from an EMBL/GenBank/DDBJ whole genome shotgun (WGS) entry which is preliminary data.</text>
</comment>
<dbReference type="Proteomes" id="UP000499080">
    <property type="component" value="Unassembled WGS sequence"/>
</dbReference>
<accession>A0A4Y2AHC0</accession>
<name>A0A4Y2AHC0_ARAVE</name>
<sequence length="128" mass="14604">MPFCLASKMKCKDIVNFTRSCIACQNRKSSAMCTSPPAEFKVPNQRFVHINIDLMRSSSIITRKASYCLTDTTGSPDGLRLCHLLIFGWKQWLKLCIVADFRFGVLEDFHGQRCAIYDDVFHSLAKTF</sequence>
<proteinExistence type="predicted"/>
<keyword evidence="2" id="KW-1185">Reference proteome</keyword>
<dbReference type="OrthoDB" id="446925at2759"/>
<evidence type="ECO:0000313" key="2">
    <source>
        <dbReference type="Proteomes" id="UP000499080"/>
    </source>
</evidence>
<organism evidence="1 2">
    <name type="scientific">Araneus ventricosus</name>
    <name type="common">Orbweaver spider</name>
    <name type="synonym">Epeira ventricosa</name>
    <dbReference type="NCBI Taxonomy" id="182803"/>
    <lineage>
        <taxon>Eukaryota</taxon>
        <taxon>Metazoa</taxon>
        <taxon>Ecdysozoa</taxon>
        <taxon>Arthropoda</taxon>
        <taxon>Chelicerata</taxon>
        <taxon>Arachnida</taxon>
        <taxon>Araneae</taxon>
        <taxon>Araneomorphae</taxon>
        <taxon>Entelegynae</taxon>
        <taxon>Araneoidea</taxon>
        <taxon>Araneidae</taxon>
        <taxon>Araneus</taxon>
    </lineage>
</organism>
<dbReference type="AlphaFoldDB" id="A0A4Y2AHC0"/>
<protein>
    <submittedName>
        <fullName evidence="1">Uncharacterized protein</fullName>
    </submittedName>
</protein>
<reference evidence="1 2" key="1">
    <citation type="journal article" date="2019" name="Sci. Rep.">
        <title>Orb-weaving spider Araneus ventricosus genome elucidates the spidroin gene catalogue.</title>
        <authorList>
            <person name="Kono N."/>
            <person name="Nakamura H."/>
            <person name="Ohtoshi R."/>
            <person name="Moran D.A.P."/>
            <person name="Shinohara A."/>
            <person name="Yoshida Y."/>
            <person name="Fujiwara M."/>
            <person name="Mori M."/>
            <person name="Tomita M."/>
            <person name="Arakawa K."/>
        </authorList>
    </citation>
    <scope>NUCLEOTIDE SEQUENCE [LARGE SCALE GENOMIC DNA]</scope>
</reference>
<dbReference type="EMBL" id="BGPR01000018">
    <property type="protein sequence ID" value="GBL79213.1"/>
    <property type="molecule type" value="Genomic_DNA"/>
</dbReference>